<dbReference type="PANTHER" id="PTHR33643">
    <property type="entry name" value="UREASE ACCESSORY PROTEIN D"/>
    <property type="match status" value="1"/>
</dbReference>
<proteinExistence type="inferred from homology"/>
<comment type="similarity">
    <text evidence="1">Belongs to the UreD family.</text>
</comment>
<dbReference type="HAMAP" id="MF_01384">
    <property type="entry name" value="UreD"/>
    <property type="match status" value="1"/>
</dbReference>
<accession>A0ABN6N493</accession>
<gene>
    <name evidence="3" type="primary">ureD</name>
    <name evidence="3" type="ORF">AMPC_04880</name>
</gene>
<dbReference type="EMBL" id="AP025592">
    <property type="protein sequence ID" value="BDG07375.1"/>
    <property type="molecule type" value="Genomic_DNA"/>
</dbReference>
<sequence length="319" mass="32167">MREIKARSLPLTHSDVIAFDNPAPSTPSVRALPAPAAAACLGAEHPEAVAAMVGAGTGRIEAGLSDGATALLDAHAAAPLHLLVPRRRGAAVWAFTSSLGGGLVAGDRVRLSVEVGPGATLFLGTQSVAKVYRSPGPTAEQVLAAEAGDGALLASLPDPLCCFAGARLRQRQSFRLAPGASLVALDALASGRAARGERWAFSRVESRLEVWRGGALAIADALLLEDLPGAPLAARMGRLDAVASAVALGPRAARAAAALVAAARAADPADGLLGSVAEVPGGVVARFGAEDRGRLAALLARCLSPLGAELGGDPLQRKW</sequence>
<dbReference type="InterPro" id="IPR002669">
    <property type="entry name" value="UreD"/>
</dbReference>
<evidence type="ECO:0000313" key="4">
    <source>
        <dbReference type="Proteomes" id="UP001162734"/>
    </source>
</evidence>
<evidence type="ECO:0000313" key="3">
    <source>
        <dbReference type="EMBL" id="BDG07375.1"/>
    </source>
</evidence>
<dbReference type="Pfam" id="PF01774">
    <property type="entry name" value="UreD"/>
    <property type="match status" value="1"/>
</dbReference>
<dbReference type="PANTHER" id="PTHR33643:SF1">
    <property type="entry name" value="UREASE ACCESSORY PROTEIN D"/>
    <property type="match status" value="1"/>
</dbReference>
<reference evidence="4" key="1">
    <citation type="journal article" date="2022" name="Int. J. Syst. Evol. Microbiol.">
        <title>Anaeromyxobacter oryzae sp. nov., Anaeromyxobacter diazotrophicus sp. nov. and Anaeromyxobacter paludicola sp. nov., isolated from paddy soils.</title>
        <authorList>
            <person name="Itoh H."/>
            <person name="Xu Z."/>
            <person name="Mise K."/>
            <person name="Masuda Y."/>
            <person name="Ushijima N."/>
            <person name="Hayakawa C."/>
            <person name="Shiratori Y."/>
            <person name="Senoo K."/>
        </authorList>
    </citation>
    <scope>NUCLEOTIDE SEQUENCE [LARGE SCALE GENOMIC DNA]</scope>
    <source>
        <strain evidence="4">Red630</strain>
    </source>
</reference>
<name>A0ABN6N493_9BACT</name>
<protein>
    <submittedName>
        <fullName evidence="3">Urease accessory protein UreD</fullName>
    </submittedName>
</protein>
<keyword evidence="2" id="KW-0143">Chaperone</keyword>
<evidence type="ECO:0000256" key="2">
    <source>
        <dbReference type="ARBA" id="ARBA00023186"/>
    </source>
</evidence>
<organism evidence="3 4">
    <name type="scientific">Anaeromyxobacter paludicola</name>
    <dbReference type="NCBI Taxonomy" id="2918171"/>
    <lineage>
        <taxon>Bacteria</taxon>
        <taxon>Pseudomonadati</taxon>
        <taxon>Myxococcota</taxon>
        <taxon>Myxococcia</taxon>
        <taxon>Myxococcales</taxon>
        <taxon>Cystobacterineae</taxon>
        <taxon>Anaeromyxobacteraceae</taxon>
        <taxon>Anaeromyxobacter</taxon>
    </lineage>
</organism>
<dbReference type="Proteomes" id="UP001162734">
    <property type="component" value="Chromosome"/>
</dbReference>
<evidence type="ECO:0000256" key="1">
    <source>
        <dbReference type="ARBA" id="ARBA00007177"/>
    </source>
</evidence>
<keyword evidence="4" id="KW-1185">Reference proteome</keyword>